<dbReference type="Pfam" id="PF08718">
    <property type="entry name" value="GLTP"/>
    <property type="match status" value="1"/>
</dbReference>
<dbReference type="InterPro" id="IPR036497">
    <property type="entry name" value="GLTP_sf"/>
</dbReference>
<dbReference type="PANTHER" id="PTHR10219">
    <property type="entry name" value="GLYCOLIPID TRANSFER PROTEIN-RELATED"/>
    <property type="match status" value="1"/>
</dbReference>
<evidence type="ECO:0000256" key="1">
    <source>
        <dbReference type="ARBA" id="ARBA00007148"/>
    </source>
</evidence>
<protein>
    <recommendedName>
        <fullName evidence="4">Glycolipid transfer protein domain-containing protein</fullName>
    </recommendedName>
</protein>
<dbReference type="SUPFAM" id="SSF110004">
    <property type="entry name" value="Glycolipid transfer protein, GLTP"/>
    <property type="match status" value="1"/>
</dbReference>
<dbReference type="EMBL" id="GISG01012541">
    <property type="protein sequence ID" value="MBA4616607.1"/>
    <property type="molecule type" value="Transcribed_RNA"/>
</dbReference>
<comment type="similarity">
    <text evidence="1">Belongs to the GLTP family.</text>
</comment>
<dbReference type="PANTHER" id="PTHR10219:SF28">
    <property type="entry name" value="ACD11 HOMOLOG PROTEIN"/>
    <property type="match status" value="1"/>
</dbReference>
<keyword evidence="3" id="KW-0445">Lipid transport</keyword>
<dbReference type="GO" id="GO:0016020">
    <property type="term" value="C:membrane"/>
    <property type="evidence" value="ECO:0007669"/>
    <property type="project" value="TreeGrafter"/>
</dbReference>
<dbReference type="GO" id="GO:0005829">
    <property type="term" value="C:cytosol"/>
    <property type="evidence" value="ECO:0007669"/>
    <property type="project" value="TreeGrafter"/>
</dbReference>
<dbReference type="GO" id="GO:1902388">
    <property type="term" value="F:ceramide 1-phosphate transfer activity"/>
    <property type="evidence" value="ECO:0007669"/>
    <property type="project" value="TreeGrafter"/>
</dbReference>
<evidence type="ECO:0000256" key="3">
    <source>
        <dbReference type="ARBA" id="ARBA00023055"/>
    </source>
</evidence>
<evidence type="ECO:0000313" key="5">
    <source>
        <dbReference type="EMBL" id="MBA4616607.1"/>
    </source>
</evidence>
<organism evidence="5">
    <name type="scientific">Opuntia streptacantha</name>
    <name type="common">Prickly pear cactus</name>
    <name type="synonym">Opuntia cardona</name>
    <dbReference type="NCBI Taxonomy" id="393608"/>
    <lineage>
        <taxon>Eukaryota</taxon>
        <taxon>Viridiplantae</taxon>
        <taxon>Streptophyta</taxon>
        <taxon>Embryophyta</taxon>
        <taxon>Tracheophyta</taxon>
        <taxon>Spermatophyta</taxon>
        <taxon>Magnoliopsida</taxon>
        <taxon>eudicotyledons</taxon>
        <taxon>Gunneridae</taxon>
        <taxon>Pentapetalae</taxon>
        <taxon>Caryophyllales</taxon>
        <taxon>Cactineae</taxon>
        <taxon>Cactaceae</taxon>
        <taxon>Opuntioideae</taxon>
        <taxon>Opuntia</taxon>
    </lineage>
</organism>
<dbReference type="GO" id="GO:1902387">
    <property type="term" value="F:ceramide 1-phosphate binding"/>
    <property type="evidence" value="ECO:0007669"/>
    <property type="project" value="TreeGrafter"/>
</dbReference>
<reference evidence="5" key="1">
    <citation type="journal article" date="2013" name="J. Plant Res.">
        <title>Effect of fungi and light on seed germination of three Opuntia species from semiarid lands of central Mexico.</title>
        <authorList>
            <person name="Delgado-Sanchez P."/>
            <person name="Jimenez-Bremont J.F."/>
            <person name="Guerrero-Gonzalez Mde L."/>
            <person name="Flores J."/>
        </authorList>
    </citation>
    <scope>NUCLEOTIDE SEQUENCE</scope>
    <source>
        <tissue evidence="5">Cladode</tissue>
    </source>
</reference>
<proteinExistence type="inferred from homology"/>
<dbReference type="InterPro" id="IPR014830">
    <property type="entry name" value="Glycolipid_transfer_prot_dom"/>
</dbReference>
<dbReference type="FunFam" id="1.10.3520.10:FF:000005">
    <property type="entry name" value="Accelerated cell death 11"/>
    <property type="match status" value="1"/>
</dbReference>
<feature type="domain" description="Glycolipid transfer protein" evidence="4">
    <location>
        <begin position="35"/>
        <end position="171"/>
    </location>
</feature>
<sequence length="208" mass="23391">MKMAYEEVQATPLSTVADAFEEIADIVENGKEELRLKAFCDACALVSVLFNSLGLAFKFAEMEYCSKIRGLSEASERCITLHDVLDADVKSDTVKSPGSLSRNLRRVRQGLDLIRALFEQFLTTRDCSLREAASSAYTETCAPYHSWAIRAAVAAGMYTLPSRDQLLINLQETDESAEIRMRSYMKAVHPVIQYIDKLYVARDISLDW</sequence>
<dbReference type="AlphaFoldDB" id="A0A7C9CGW7"/>
<dbReference type="Gene3D" id="1.10.3520.10">
    <property type="entry name" value="Glycolipid transfer protein"/>
    <property type="match status" value="1"/>
</dbReference>
<evidence type="ECO:0000256" key="2">
    <source>
        <dbReference type="ARBA" id="ARBA00022448"/>
    </source>
</evidence>
<name>A0A7C9CGW7_OPUST</name>
<accession>A0A7C9CGW7</accession>
<keyword evidence="2" id="KW-0813">Transport</keyword>
<evidence type="ECO:0000259" key="4">
    <source>
        <dbReference type="Pfam" id="PF08718"/>
    </source>
</evidence>
<reference evidence="5" key="2">
    <citation type="submission" date="2020-07" db="EMBL/GenBank/DDBJ databases">
        <authorList>
            <person name="Vera ALvarez R."/>
            <person name="Arias-Moreno D.M."/>
            <person name="Jimenez-Jacinto V."/>
            <person name="Jimenez-Bremont J.F."/>
            <person name="Swaminathan K."/>
            <person name="Moose S.P."/>
            <person name="Guerrero-Gonzalez M.L."/>
            <person name="Marino-Ramirez L."/>
            <person name="Landsman D."/>
            <person name="Rodriguez-Kessler M."/>
            <person name="Delgado-Sanchez P."/>
        </authorList>
    </citation>
    <scope>NUCLEOTIDE SEQUENCE</scope>
    <source>
        <tissue evidence="5">Cladode</tissue>
    </source>
</reference>